<accession>A0ABV2ZZP0</accession>
<gene>
    <name evidence="1" type="ORF">AB0E89_47280</name>
</gene>
<keyword evidence="2" id="KW-1185">Reference proteome</keyword>
<organism evidence="1 2">
    <name type="scientific">Streptomyces sp. 900129855</name>
    <dbReference type="NCBI Taxonomy" id="3155129"/>
    <lineage>
        <taxon>Bacteria</taxon>
        <taxon>Bacillati</taxon>
        <taxon>Actinomycetota</taxon>
        <taxon>Actinomycetes</taxon>
        <taxon>Kitasatosporales</taxon>
        <taxon>Streptomycetaceae</taxon>
        <taxon>Streptomyces</taxon>
    </lineage>
</organism>
<evidence type="ECO:0000313" key="2">
    <source>
        <dbReference type="Proteomes" id="UP001550739"/>
    </source>
</evidence>
<dbReference type="EMBL" id="JBEZVE010000066">
    <property type="protein sequence ID" value="MEU3788021.1"/>
    <property type="molecule type" value="Genomic_DNA"/>
</dbReference>
<sequence length="148" mass="15899">MALCFELVVDFGDDIEAARAAARVEPWPYTLQAGTFRIPLHRPMLSTAGPSAQVAIVPVAVGHGVAADGSLPRFDLTEAELKQLGRGLYGLLAQFEGYLTAMVGWDPEGFLDVNDLATDWSEELADGTLTGLVLADHLHSRLSLRVVP</sequence>
<comment type="caution">
    <text evidence="1">The sequence shown here is derived from an EMBL/GenBank/DDBJ whole genome shotgun (WGS) entry which is preliminary data.</text>
</comment>
<protein>
    <submittedName>
        <fullName evidence="1">Uncharacterized protein</fullName>
    </submittedName>
</protein>
<evidence type="ECO:0000313" key="1">
    <source>
        <dbReference type="EMBL" id="MEU3788021.1"/>
    </source>
</evidence>
<reference evidence="1 2" key="1">
    <citation type="submission" date="2024-06" db="EMBL/GenBank/DDBJ databases">
        <title>The Natural Products Discovery Center: Release of the First 8490 Sequenced Strains for Exploring Actinobacteria Biosynthetic Diversity.</title>
        <authorList>
            <person name="Kalkreuter E."/>
            <person name="Kautsar S.A."/>
            <person name="Yang D."/>
            <person name="Bader C.D."/>
            <person name="Teijaro C.N."/>
            <person name="Fluegel L."/>
            <person name="Davis C.M."/>
            <person name="Simpson J.R."/>
            <person name="Lauterbach L."/>
            <person name="Steele A.D."/>
            <person name="Gui C."/>
            <person name="Meng S."/>
            <person name="Li G."/>
            <person name="Viehrig K."/>
            <person name="Ye F."/>
            <person name="Su P."/>
            <person name="Kiefer A.F."/>
            <person name="Nichols A."/>
            <person name="Cepeda A.J."/>
            <person name="Yan W."/>
            <person name="Fan B."/>
            <person name="Jiang Y."/>
            <person name="Adhikari A."/>
            <person name="Zheng C.-J."/>
            <person name="Schuster L."/>
            <person name="Cowan T.M."/>
            <person name="Smanski M.J."/>
            <person name="Chevrette M.G."/>
            <person name="De Carvalho L.P.S."/>
            <person name="Shen B."/>
        </authorList>
    </citation>
    <scope>NUCLEOTIDE SEQUENCE [LARGE SCALE GENOMIC DNA]</scope>
    <source>
        <strain evidence="1 2">NPDC033843</strain>
    </source>
</reference>
<dbReference type="Proteomes" id="UP001550739">
    <property type="component" value="Unassembled WGS sequence"/>
</dbReference>
<proteinExistence type="predicted"/>
<name>A0ABV2ZZP0_9ACTN</name>
<dbReference type="RefSeq" id="WP_334578172.1">
    <property type="nucleotide sequence ID" value="NZ_JBEZVE010000066.1"/>
</dbReference>